<dbReference type="EMBL" id="LHQQ01000075">
    <property type="protein sequence ID" value="KOS43704.1"/>
    <property type="molecule type" value="Genomic_DNA"/>
</dbReference>
<reference evidence="2 3" key="1">
    <citation type="submission" date="2015-08" db="EMBL/GenBank/DDBJ databases">
        <title>Genome sequencing of Penicillium nordicum.</title>
        <authorList>
            <person name="Nguyen H.D."/>
            <person name="Seifert K.A."/>
        </authorList>
    </citation>
    <scope>NUCLEOTIDE SEQUENCE [LARGE SCALE GENOMIC DNA]</scope>
    <source>
        <strain evidence="2 3">DAOMC 185683</strain>
    </source>
</reference>
<feature type="compositionally biased region" description="Basic residues" evidence="1">
    <location>
        <begin position="38"/>
        <end position="47"/>
    </location>
</feature>
<dbReference type="AlphaFoldDB" id="A0A0M8P8X7"/>
<accession>A0A0M8P8X7</accession>
<dbReference type="Proteomes" id="UP000037696">
    <property type="component" value="Unassembled WGS sequence"/>
</dbReference>
<feature type="compositionally biased region" description="Polar residues" evidence="1">
    <location>
        <begin position="26"/>
        <end position="35"/>
    </location>
</feature>
<name>A0A0M8P8X7_9EURO</name>
<evidence type="ECO:0000313" key="2">
    <source>
        <dbReference type="EMBL" id="KOS43704.1"/>
    </source>
</evidence>
<organism evidence="2 3">
    <name type="scientific">Penicillium nordicum</name>
    <dbReference type="NCBI Taxonomy" id="229535"/>
    <lineage>
        <taxon>Eukaryota</taxon>
        <taxon>Fungi</taxon>
        <taxon>Dikarya</taxon>
        <taxon>Ascomycota</taxon>
        <taxon>Pezizomycotina</taxon>
        <taxon>Eurotiomycetes</taxon>
        <taxon>Eurotiomycetidae</taxon>
        <taxon>Eurotiales</taxon>
        <taxon>Aspergillaceae</taxon>
        <taxon>Penicillium</taxon>
    </lineage>
</organism>
<comment type="caution">
    <text evidence="2">The sequence shown here is derived from an EMBL/GenBank/DDBJ whole genome shotgun (WGS) entry which is preliminary data.</text>
</comment>
<evidence type="ECO:0000256" key="1">
    <source>
        <dbReference type="SAM" id="MobiDB-lite"/>
    </source>
</evidence>
<evidence type="ECO:0000313" key="3">
    <source>
        <dbReference type="Proteomes" id="UP000037696"/>
    </source>
</evidence>
<proteinExistence type="predicted"/>
<sequence>MISIEQRSEMSSLLSRNVSLVPRPTGSFSESTLTSLLRKARKQKPHSKPALGPVMDDEMTRYLDGSKLNPSIYIMAISMSMSTAIPPLDTNFI</sequence>
<feature type="region of interest" description="Disordered" evidence="1">
    <location>
        <begin position="22"/>
        <end position="53"/>
    </location>
</feature>
<gene>
    <name evidence="2" type="ORF">ACN38_g5400</name>
</gene>
<keyword evidence="3" id="KW-1185">Reference proteome</keyword>
<protein>
    <submittedName>
        <fullName evidence="2">Uncharacterized protein</fullName>
    </submittedName>
</protein>